<dbReference type="RefSeq" id="WP_310409332.1">
    <property type="nucleotide sequence ID" value="NZ_JAVDYC010000001.1"/>
</dbReference>
<dbReference type="SUPFAM" id="SSF48230">
    <property type="entry name" value="Chondroitin AC/alginate lyase"/>
    <property type="match status" value="1"/>
</dbReference>
<evidence type="ECO:0000256" key="1">
    <source>
        <dbReference type="SAM" id="MobiDB-lite"/>
    </source>
</evidence>
<dbReference type="EMBL" id="JAVDYC010000001">
    <property type="protein sequence ID" value="MDR7320711.1"/>
    <property type="molecule type" value="Genomic_DNA"/>
</dbReference>
<accession>A0AAE4CPJ7</accession>
<dbReference type="Proteomes" id="UP001183629">
    <property type="component" value="Unassembled WGS sequence"/>
</dbReference>
<dbReference type="AlphaFoldDB" id="A0AAE4CPJ7"/>
<organism evidence="2 3">
    <name type="scientific">Catenuloplanes niger</name>
    <dbReference type="NCBI Taxonomy" id="587534"/>
    <lineage>
        <taxon>Bacteria</taxon>
        <taxon>Bacillati</taxon>
        <taxon>Actinomycetota</taxon>
        <taxon>Actinomycetes</taxon>
        <taxon>Micromonosporales</taxon>
        <taxon>Micromonosporaceae</taxon>
        <taxon>Catenuloplanes</taxon>
    </lineage>
</organism>
<name>A0AAE4CPJ7_9ACTN</name>
<proteinExistence type="predicted"/>
<gene>
    <name evidence="2" type="ORF">J2S44_000961</name>
</gene>
<dbReference type="Gene3D" id="1.50.10.100">
    <property type="entry name" value="Chondroitin AC/alginate lyase"/>
    <property type="match status" value="1"/>
</dbReference>
<keyword evidence="3" id="KW-1185">Reference proteome</keyword>
<sequence>MWTVTGDEVYRRNAVQVLRTWAGMDPERYAYFPDAHIHTGHPLYQFLMAAEIIRATRPLADDTPGTYGGYDVVWSATDDRRLLTNFADPVVTTFLHSNTRWMNQHNFGLFGRLATAIYADDAAGYATGVEWFTVNSAYPGYDNGALAPQIPLLEVDDPDNPYGHDIVQVREMGRDQAHGECNIDNFTGLARILEVQGTRVDPGAGTVSTRADAVSSYDFLGRRLLAGANAFYGFMLGAWVPWADERGEGWDGTVSQAYRGRLFNPVNELFYEYAPERGVDVATEAPWLARLSERRDGPYFHNGTAVTNFWAPGDKNPEYWVAFPAELAGTAPPARPASADLPFARWGLPLDDRTEIVDGVARAHVTPRGTTGVVTRVMHDGNGSNALLVRADGAATLEVLDKEPASPRNPDGGHRARPAAGNGWRRPPARCYGRRMYTR</sequence>
<evidence type="ECO:0000313" key="3">
    <source>
        <dbReference type="Proteomes" id="UP001183629"/>
    </source>
</evidence>
<evidence type="ECO:0000313" key="2">
    <source>
        <dbReference type="EMBL" id="MDR7320711.1"/>
    </source>
</evidence>
<comment type="caution">
    <text evidence="2">The sequence shown here is derived from an EMBL/GenBank/DDBJ whole genome shotgun (WGS) entry which is preliminary data.</text>
</comment>
<reference evidence="2 3" key="1">
    <citation type="submission" date="2023-07" db="EMBL/GenBank/DDBJ databases">
        <title>Sequencing the genomes of 1000 actinobacteria strains.</title>
        <authorList>
            <person name="Klenk H.-P."/>
        </authorList>
    </citation>
    <scope>NUCLEOTIDE SEQUENCE [LARGE SCALE GENOMIC DNA]</scope>
    <source>
        <strain evidence="2 3">DSM 44711</strain>
    </source>
</reference>
<dbReference type="InterPro" id="IPR008929">
    <property type="entry name" value="Chondroitin_lyas"/>
</dbReference>
<feature type="region of interest" description="Disordered" evidence="1">
    <location>
        <begin position="402"/>
        <end position="439"/>
    </location>
</feature>
<protein>
    <submittedName>
        <fullName evidence="2">Uncharacterized protein</fullName>
    </submittedName>
</protein>